<accession>A0AAN5D740</accession>
<organism evidence="1 2">
    <name type="scientific">Pristionchus mayeri</name>
    <dbReference type="NCBI Taxonomy" id="1317129"/>
    <lineage>
        <taxon>Eukaryota</taxon>
        <taxon>Metazoa</taxon>
        <taxon>Ecdysozoa</taxon>
        <taxon>Nematoda</taxon>
        <taxon>Chromadorea</taxon>
        <taxon>Rhabditida</taxon>
        <taxon>Rhabditina</taxon>
        <taxon>Diplogasteromorpha</taxon>
        <taxon>Diplogasteroidea</taxon>
        <taxon>Neodiplogasteridae</taxon>
        <taxon>Pristionchus</taxon>
    </lineage>
</organism>
<proteinExistence type="predicted"/>
<protein>
    <submittedName>
        <fullName evidence="1">Uncharacterized protein</fullName>
    </submittedName>
</protein>
<evidence type="ECO:0000313" key="1">
    <source>
        <dbReference type="EMBL" id="GMR56917.1"/>
    </source>
</evidence>
<name>A0AAN5D740_9BILA</name>
<evidence type="ECO:0000313" key="2">
    <source>
        <dbReference type="Proteomes" id="UP001328107"/>
    </source>
</evidence>
<dbReference type="AlphaFoldDB" id="A0AAN5D740"/>
<comment type="caution">
    <text evidence="1">The sequence shown here is derived from an EMBL/GenBank/DDBJ whole genome shotgun (WGS) entry which is preliminary data.</text>
</comment>
<dbReference type="EMBL" id="BTRK01000006">
    <property type="protein sequence ID" value="GMR56917.1"/>
    <property type="molecule type" value="Genomic_DNA"/>
</dbReference>
<keyword evidence="2" id="KW-1185">Reference proteome</keyword>
<sequence>MTDALITRAQEMIVASDSLQTLEGLLQHLLDMRRLNTETEVMHVRMTRLAQRATLYKSVLTLCGLVTPPDTPPAEGEGSTQLHPLFSAISTPPVHLFSSSS</sequence>
<dbReference type="Proteomes" id="UP001328107">
    <property type="component" value="Unassembled WGS sequence"/>
</dbReference>
<feature type="non-terminal residue" evidence="1">
    <location>
        <position position="101"/>
    </location>
</feature>
<reference evidence="2" key="1">
    <citation type="submission" date="2022-10" db="EMBL/GenBank/DDBJ databases">
        <title>Genome assembly of Pristionchus species.</title>
        <authorList>
            <person name="Yoshida K."/>
            <person name="Sommer R.J."/>
        </authorList>
    </citation>
    <scope>NUCLEOTIDE SEQUENCE [LARGE SCALE GENOMIC DNA]</scope>
    <source>
        <strain evidence="2">RS5460</strain>
    </source>
</reference>
<gene>
    <name evidence="1" type="ORF">PMAYCL1PPCAC_27112</name>
</gene>